<dbReference type="AlphaFoldDB" id="A0A0L0HB92"/>
<feature type="compositionally biased region" description="Basic residues" evidence="4">
    <location>
        <begin position="1"/>
        <end position="11"/>
    </location>
</feature>
<dbReference type="Pfam" id="PF00005">
    <property type="entry name" value="ABC_tran"/>
    <property type="match status" value="2"/>
</dbReference>
<dbReference type="FunFam" id="3.40.50.300:FF:000011">
    <property type="entry name" value="Putative ABC transporter ATP-binding component"/>
    <property type="match status" value="1"/>
</dbReference>
<proteinExistence type="predicted"/>
<dbReference type="CDD" id="cd03221">
    <property type="entry name" value="ABCF_EF-3"/>
    <property type="match status" value="2"/>
</dbReference>
<dbReference type="GO" id="GO:0016887">
    <property type="term" value="F:ATP hydrolysis activity"/>
    <property type="evidence" value="ECO:0007669"/>
    <property type="project" value="InterPro"/>
</dbReference>
<dbReference type="STRING" id="645134.A0A0L0HB92"/>
<dbReference type="PANTHER" id="PTHR19211">
    <property type="entry name" value="ATP-BINDING TRANSPORT PROTEIN-RELATED"/>
    <property type="match status" value="1"/>
</dbReference>
<feature type="domain" description="ABC transporter" evidence="5">
    <location>
        <begin position="266"/>
        <end position="509"/>
    </location>
</feature>
<dbReference type="PROSITE" id="PS00211">
    <property type="entry name" value="ABC_TRANSPORTER_1"/>
    <property type="match status" value="1"/>
</dbReference>
<dbReference type="InterPro" id="IPR003593">
    <property type="entry name" value="AAA+_ATPase"/>
</dbReference>
<feature type="region of interest" description="Disordered" evidence="4">
    <location>
        <begin position="523"/>
        <end position="554"/>
    </location>
</feature>
<keyword evidence="3" id="KW-0067">ATP-binding</keyword>
<dbReference type="Pfam" id="PF12848">
    <property type="entry name" value="ABC_tran_Xtn"/>
    <property type="match status" value="1"/>
</dbReference>
<accession>A0A0L0HB92</accession>
<name>A0A0L0HB92_SPIPD</name>
<dbReference type="Gene3D" id="3.40.50.300">
    <property type="entry name" value="P-loop containing nucleotide triphosphate hydrolases"/>
    <property type="match status" value="2"/>
</dbReference>
<feature type="compositionally biased region" description="Basic and acidic residues" evidence="4">
    <location>
        <begin position="542"/>
        <end position="554"/>
    </location>
</feature>
<dbReference type="InterPro" id="IPR017871">
    <property type="entry name" value="ABC_transporter-like_CS"/>
</dbReference>
<dbReference type="InterPro" id="IPR003439">
    <property type="entry name" value="ABC_transporter-like_ATP-bd"/>
</dbReference>
<evidence type="ECO:0000313" key="6">
    <source>
        <dbReference type="EMBL" id="KNC97993.1"/>
    </source>
</evidence>
<dbReference type="Proteomes" id="UP000053201">
    <property type="component" value="Unassembled WGS sequence"/>
</dbReference>
<evidence type="ECO:0000259" key="5">
    <source>
        <dbReference type="PROSITE" id="PS50893"/>
    </source>
</evidence>
<evidence type="ECO:0000256" key="2">
    <source>
        <dbReference type="ARBA" id="ARBA00022741"/>
    </source>
</evidence>
<protein>
    <recommendedName>
        <fullName evidence="5">ABC transporter domain-containing protein</fullName>
    </recommendedName>
</protein>
<feature type="compositionally biased region" description="Polar residues" evidence="4">
    <location>
        <begin position="527"/>
        <end position="537"/>
    </location>
</feature>
<dbReference type="EMBL" id="KQ257462">
    <property type="protein sequence ID" value="KNC97993.1"/>
    <property type="molecule type" value="Genomic_DNA"/>
</dbReference>
<sequence length="803" mass="89872">MPPKKGSKKKGNKDAWNADDDKKYDLKAVEDADVIDSTSKSAKKKSSKTSGRPVTASDNEEDSVLIETGVEQDTDATEDSRKRGKRREKKSISQNAFDLLEQADQDEDSEANVDMDTLGGNFSVLTVGDDDERGSDASDVGRGKSGKSSSRSKREKKAKAANASGANSADDGEANEEDKKEKKARKSREERKKEKAGRKKNKEVGVDGDGQDEDIAPETTVDDDRRSTPGAYSYASGQPLGPEGTNPSDAIAVTGNLLSPPNSRDLQVDKLTVQAFGKLLIKESELSLINGRRYGLIAPNGSGKSTLLHAIACGLVPMPKSLDVYLLDREFAATEMTSIEAVLEITRREHQHLMDEMTELLGDPDKHAVRLDYIQTRLGELEAEGSERRALDILKGLGFSEDLIQTKTKDLSGGWRMRISLARILFVKPTLMLLDEPTNHLDLEAVVWLEEYLLHNLEGHTVVMTSHSQDTLNEVCTDIIHLYHQHLDHYPGNYNTFTKVRAEKDVLLNKRARAQEKQMAKLKENLSKTGSKQQAQAKNRVKAMEKRQEKDKEKNKALEEELIWDKPLTLKFSECGRGLPPPVLKFRDVNFGYPGGRQLFHDLNFGIDLDSRIALVGPNGAGKSTLIKLMLGELQPTQGTVTRNHHLRIAQFHQHMGDQLDMDQSAVQWLCSQFKEWRDQDMRREVGKYGLTGKSQVIPMRQLSDGQRRRVIFAYLGLKTPHLFLMDEPTNALDIETIDALAEAINDYDGGVVFITHDFRLIDQVAKEIWIVRDGEVEEFDGDIRDYKDMLKAKYAEERAANE</sequence>
<feature type="compositionally biased region" description="Basic and acidic residues" evidence="4">
    <location>
        <begin position="19"/>
        <end position="30"/>
    </location>
</feature>
<keyword evidence="2" id="KW-0547">Nucleotide-binding</keyword>
<dbReference type="SUPFAM" id="SSF52540">
    <property type="entry name" value="P-loop containing nucleoside triphosphate hydrolases"/>
    <property type="match status" value="2"/>
</dbReference>
<feature type="compositionally biased region" description="Acidic residues" evidence="4">
    <location>
        <begin position="101"/>
        <end position="113"/>
    </location>
</feature>
<dbReference type="InParanoid" id="A0A0L0HB92"/>
<evidence type="ECO:0000256" key="1">
    <source>
        <dbReference type="ARBA" id="ARBA00022737"/>
    </source>
</evidence>
<dbReference type="RefSeq" id="XP_016606033.1">
    <property type="nucleotide sequence ID" value="XM_016755165.1"/>
</dbReference>
<evidence type="ECO:0000313" key="7">
    <source>
        <dbReference type="Proteomes" id="UP000053201"/>
    </source>
</evidence>
<organism evidence="6 7">
    <name type="scientific">Spizellomyces punctatus (strain DAOM BR117)</name>
    <dbReference type="NCBI Taxonomy" id="645134"/>
    <lineage>
        <taxon>Eukaryota</taxon>
        <taxon>Fungi</taxon>
        <taxon>Fungi incertae sedis</taxon>
        <taxon>Chytridiomycota</taxon>
        <taxon>Chytridiomycota incertae sedis</taxon>
        <taxon>Chytridiomycetes</taxon>
        <taxon>Spizellomycetales</taxon>
        <taxon>Spizellomycetaceae</taxon>
        <taxon>Spizellomyces</taxon>
    </lineage>
</organism>
<keyword evidence="7" id="KW-1185">Reference proteome</keyword>
<feature type="compositionally biased region" description="Low complexity" evidence="4">
    <location>
        <begin position="160"/>
        <end position="169"/>
    </location>
</feature>
<dbReference type="InterPro" id="IPR050611">
    <property type="entry name" value="ABCF"/>
</dbReference>
<feature type="domain" description="ABC transporter" evidence="5">
    <location>
        <begin position="584"/>
        <end position="799"/>
    </location>
</feature>
<feature type="region of interest" description="Disordered" evidence="4">
    <location>
        <begin position="1"/>
        <end position="249"/>
    </location>
</feature>
<dbReference type="OrthoDB" id="2110130at2759"/>
<reference evidence="6 7" key="1">
    <citation type="submission" date="2009-08" db="EMBL/GenBank/DDBJ databases">
        <title>The Genome Sequence of Spizellomyces punctatus strain DAOM BR117.</title>
        <authorList>
            <consortium name="The Broad Institute Genome Sequencing Platform"/>
            <person name="Russ C."/>
            <person name="Cuomo C."/>
            <person name="Shea T."/>
            <person name="Young S.K."/>
            <person name="Zeng Q."/>
            <person name="Koehrsen M."/>
            <person name="Haas B."/>
            <person name="Borodovsky M."/>
            <person name="Guigo R."/>
            <person name="Alvarado L."/>
            <person name="Berlin A."/>
            <person name="Bochicchio J."/>
            <person name="Borenstein D."/>
            <person name="Chapman S."/>
            <person name="Chen Z."/>
            <person name="Engels R."/>
            <person name="Freedman E."/>
            <person name="Gellesch M."/>
            <person name="Goldberg J."/>
            <person name="Griggs A."/>
            <person name="Gujja S."/>
            <person name="Heiman D."/>
            <person name="Hepburn T."/>
            <person name="Howarth C."/>
            <person name="Jen D."/>
            <person name="Larson L."/>
            <person name="Lewis B."/>
            <person name="Mehta T."/>
            <person name="Park D."/>
            <person name="Pearson M."/>
            <person name="Roberts A."/>
            <person name="Saif S."/>
            <person name="Shenoy N."/>
            <person name="Sisk P."/>
            <person name="Stolte C."/>
            <person name="Sykes S."/>
            <person name="Thomson T."/>
            <person name="Walk T."/>
            <person name="White J."/>
            <person name="Yandava C."/>
            <person name="Burger G."/>
            <person name="Gray M.W."/>
            <person name="Holland P.W.H."/>
            <person name="King N."/>
            <person name="Lang F.B.F."/>
            <person name="Roger A.J."/>
            <person name="Ruiz-Trillo I."/>
            <person name="Lander E."/>
            <person name="Nusbaum C."/>
        </authorList>
    </citation>
    <scope>NUCLEOTIDE SEQUENCE [LARGE SCALE GENOMIC DNA]</scope>
    <source>
        <strain evidence="6 7">DAOM BR117</strain>
    </source>
</reference>
<dbReference type="InterPro" id="IPR032781">
    <property type="entry name" value="ABC_tran_Xtn"/>
</dbReference>
<dbReference type="SMART" id="SM00382">
    <property type="entry name" value="AAA"/>
    <property type="match status" value="2"/>
</dbReference>
<dbReference type="eggNOG" id="KOG0927">
    <property type="taxonomic scope" value="Eukaryota"/>
</dbReference>
<keyword evidence="1" id="KW-0677">Repeat</keyword>
<dbReference type="FunFam" id="3.40.50.300:FF:000104">
    <property type="entry name" value="ATP-binding cassette sub-family F member 3"/>
    <property type="match status" value="1"/>
</dbReference>
<gene>
    <name evidence="6" type="ORF">SPPG_06977</name>
</gene>
<dbReference type="PANTHER" id="PTHR19211:SF131">
    <property type="entry name" value="RIBOSOME BIOGENESIS ATPASE"/>
    <property type="match status" value="1"/>
</dbReference>
<dbReference type="GO" id="GO:0005524">
    <property type="term" value="F:ATP binding"/>
    <property type="evidence" value="ECO:0007669"/>
    <property type="project" value="UniProtKB-KW"/>
</dbReference>
<feature type="compositionally biased region" description="Basic residues" evidence="4">
    <location>
        <begin position="150"/>
        <end position="159"/>
    </location>
</feature>
<dbReference type="InterPro" id="IPR027417">
    <property type="entry name" value="P-loop_NTPase"/>
</dbReference>
<evidence type="ECO:0000256" key="4">
    <source>
        <dbReference type="SAM" id="MobiDB-lite"/>
    </source>
</evidence>
<evidence type="ECO:0000256" key="3">
    <source>
        <dbReference type="ARBA" id="ARBA00022840"/>
    </source>
</evidence>
<dbReference type="PROSITE" id="PS50893">
    <property type="entry name" value="ABC_TRANSPORTER_2"/>
    <property type="match status" value="2"/>
</dbReference>
<feature type="compositionally biased region" description="Basic and acidic residues" evidence="4">
    <location>
        <begin position="177"/>
        <end position="193"/>
    </location>
</feature>
<dbReference type="OMA" id="YLDQHTK"/>
<dbReference type="VEuPathDB" id="FungiDB:SPPG_06977"/>
<feature type="compositionally biased region" description="Acidic residues" evidence="4">
    <location>
        <begin position="58"/>
        <end position="77"/>
    </location>
</feature>
<dbReference type="GeneID" id="27690239"/>